<sequence>MARRRTLAVCAVVLLIVALAPVGTTAQQLGRRAPVASVAATPTGGSDVFRRVAPSAPQRDDWVAMDKAKHVSGSLLLTLSTQYILVVKAGWTEPDALPVSVTSAAVIGISKELSDRYASPTGFFSAKDLVADTLGIALGVIVILL</sequence>
<organism evidence="2 3">
    <name type="scientific">Longibacter salinarum</name>
    <dbReference type="NCBI Taxonomy" id="1850348"/>
    <lineage>
        <taxon>Bacteria</taxon>
        <taxon>Pseudomonadati</taxon>
        <taxon>Rhodothermota</taxon>
        <taxon>Rhodothermia</taxon>
        <taxon>Rhodothermales</taxon>
        <taxon>Salisaetaceae</taxon>
        <taxon>Longibacter</taxon>
    </lineage>
</organism>
<keyword evidence="3" id="KW-1185">Reference proteome</keyword>
<protein>
    <recommendedName>
        <fullName evidence="4">VanZ-like domain-containing protein</fullName>
    </recommendedName>
</protein>
<name>A0A2A8CWU0_9BACT</name>
<evidence type="ECO:0000313" key="3">
    <source>
        <dbReference type="Proteomes" id="UP000220102"/>
    </source>
</evidence>
<proteinExistence type="predicted"/>
<dbReference type="OrthoDB" id="1495700at2"/>
<dbReference type="Proteomes" id="UP000220102">
    <property type="component" value="Unassembled WGS sequence"/>
</dbReference>
<reference evidence="2 3" key="1">
    <citation type="submission" date="2017-10" db="EMBL/GenBank/DDBJ databases">
        <title>Draft genome of Longibacter Salinarum.</title>
        <authorList>
            <person name="Goh K.M."/>
            <person name="Shamsir M.S."/>
            <person name="Lim S.W."/>
        </authorList>
    </citation>
    <scope>NUCLEOTIDE SEQUENCE [LARGE SCALE GENOMIC DNA]</scope>
    <source>
        <strain evidence="2 3">KCTC 52045</strain>
    </source>
</reference>
<dbReference type="RefSeq" id="WP_098075685.1">
    <property type="nucleotide sequence ID" value="NZ_PDEQ01000005.1"/>
</dbReference>
<dbReference type="EMBL" id="PDEQ01000005">
    <property type="protein sequence ID" value="PEN13093.1"/>
    <property type="molecule type" value="Genomic_DNA"/>
</dbReference>
<evidence type="ECO:0000313" key="2">
    <source>
        <dbReference type="EMBL" id="PEN13093.1"/>
    </source>
</evidence>
<keyword evidence="1" id="KW-0732">Signal</keyword>
<accession>A0A2A8CWU0</accession>
<dbReference type="AlphaFoldDB" id="A0A2A8CWU0"/>
<feature type="signal peptide" evidence="1">
    <location>
        <begin position="1"/>
        <end position="26"/>
    </location>
</feature>
<feature type="chain" id="PRO_5012450735" description="VanZ-like domain-containing protein" evidence="1">
    <location>
        <begin position="27"/>
        <end position="145"/>
    </location>
</feature>
<evidence type="ECO:0008006" key="4">
    <source>
        <dbReference type="Google" id="ProtNLM"/>
    </source>
</evidence>
<comment type="caution">
    <text evidence="2">The sequence shown here is derived from an EMBL/GenBank/DDBJ whole genome shotgun (WGS) entry which is preliminary data.</text>
</comment>
<evidence type="ECO:0000256" key="1">
    <source>
        <dbReference type="SAM" id="SignalP"/>
    </source>
</evidence>
<gene>
    <name evidence="2" type="ORF">CRI94_10595</name>
</gene>